<dbReference type="EMBL" id="JASSZA010000011">
    <property type="protein sequence ID" value="KAK2098384.1"/>
    <property type="molecule type" value="Genomic_DNA"/>
</dbReference>
<feature type="region of interest" description="Disordered" evidence="1">
    <location>
        <begin position="1"/>
        <end position="57"/>
    </location>
</feature>
<reference evidence="2 3" key="1">
    <citation type="submission" date="2023-05" db="EMBL/GenBank/DDBJ databases">
        <title>B98-5 Cell Line De Novo Hybrid Assembly: An Optical Mapping Approach.</title>
        <authorList>
            <person name="Kananen K."/>
            <person name="Auerbach J.A."/>
            <person name="Kautto E."/>
            <person name="Blachly J.S."/>
        </authorList>
    </citation>
    <scope>NUCLEOTIDE SEQUENCE [LARGE SCALE GENOMIC DNA]</scope>
    <source>
        <strain evidence="2">B95-8</strain>
        <tissue evidence="2">Cell line</tissue>
    </source>
</reference>
<keyword evidence="3" id="KW-1185">Reference proteome</keyword>
<organism evidence="2 3">
    <name type="scientific">Saguinus oedipus</name>
    <name type="common">Cotton-top tamarin</name>
    <name type="synonym">Oedipomidas oedipus</name>
    <dbReference type="NCBI Taxonomy" id="9490"/>
    <lineage>
        <taxon>Eukaryota</taxon>
        <taxon>Metazoa</taxon>
        <taxon>Chordata</taxon>
        <taxon>Craniata</taxon>
        <taxon>Vertebrata</taxon>
        <taxon>Euteleostomi</taxon>
        <taxon>Mammalia</taxon>
        <taxon>Eutheria</taxon>
        <taxon>Euarchontoglires</taxon>
        <taxon>Primates</taxon>
        <taxon>Haplorrhini</taxon>
        <taxon>Platyrrhini</taxon>
        <taxon>Cebidae</taxon>
        <taxon>Callitrichinae</taxon>
        <taxon>Saguinus</taxon>
    </lineage>
</organism>
<feature type="non-terminal residue" evidence="2">
    <location>
        <position position="57"/>
    </location>
</feature>
<accession>A0ABQ9UMW2</accession>
<dbReference type="Proteomes" id="UP001266305">
    <property type="component" value="Unassembled WGS sequence"/>
</dbReference>
<feature type="compositionally biased region" description="Pro residues" evidence="1">
    <location>
        <begin position="46"/>
        <end position="57"/>
    </location>
</feature>
<protein>
    <submittedName>
        <fullName evidence="2">Uncharacterized protein</fullName>
    </submittedName>
</protein>
<proteinExistence type="predicted"/>
<evidence type="ECO:0000313" key="2">
    <source>
        <dbReference type="EMBL" id="KAK2098384.1"/>
    </source>
</evidence>
<comment type="caution">
    <text evidence="2">The sequence shown here is derived from an EMBL/GenBank/DDBJ whole genome shotgun (WGS) entry which is preliminary data.</text>
</comment>
<feature type="non-terminal residue" evidence="2">
    <location>
        <position position="1"/>
    </location>
</feature>
<gene>
    <name evidence="2" type="ORF">P7K49_023835</name>
</gene>
<name>A0ABQ9UMW2_SAGOE</name>
<evidence type="ECO:0000256" key="1">
    <source>
        <dbReference type="SAM" id="MobiDB-lite"/>
    </source>
</evidence>
<sequence length="57" mass="5990">RAAGRQAGEQRSGGRTSKQRRRSAVTPAPASAEREPEPSGSRRPHCAPPGPSLPYPA</sequence>
<evidence type="ECO:0000313" key="3">
    <source>
        <dbReference type="Proteomes" id="UP001266305"/>
    </source>
</evidence>